<accession>A0A7R7IGC1</accession>
<keyword evidence="2" id="KW-1185">Reference proteome</keyword>
<dbReference type="GO" id="GO:0009236">
    <property type="term" value="P:cobalamin biosynthetic process"/>
    <property type="evidence" value="ECO:0007669"/>
    <property type="project" value="UniProtKB-UniPathway"/>
</dbReference>
<dbReference type="RefSeq" id="WP_271713958.1">
    <property type="nucleotide sequence ID" value="NZ_AP024169.1"/>
</dbReference>
<dbReference type="InterPro" id="IPR027417">
    <property type="entry name" value="P-loop_NTPase"/>
</dbReference>
<name>A0A7R7IGC1_9FIRM</name>
<dbReference type="SUPFAM" id="SSF52540">
    <property type="entry name" value="P-loop containing nucleoside triphosphate hydrolases"/>
    <property type="match status" value="1"/>
</dbReference>
<dbReference type="Proteomes" id="UP000595897">
    <property type="component" value="Chromosome"/>
</dbReference>
<dbReference type="GO" id="GO:0043752">
    <property type="term" value="F:adenosylcobinamide kinase activity"/>
    <property type="evidence" value="ECO:0007669"/>
    <property type="project" value="InterPro"/>
</dbReference>
<reference evidence="1 2" key="1">
    <citation type="submission" date="2020-11" db="EMBL/GenBank/DDBJ databases">
        <title>Draft genome sequencing of a Lachnospiraceae strain isolated from anoxic soil subjected to BSD treatment.</title>
        <authorList>
            <person name="Uek A."/>
            <person name="Tonouchi A."/>
        </authorList>
    </citation>
    <scope>NUCLEOTIDE SEQUENCE [LARGE SCALE GENOMIC DNA]</scope>
    <source>
        <strain evidence="1 2">TB5</strain>
    </source>
</reference>
<evidence type="ECO:0000313" key="2">
    <source>
        <dbReference type="Proteomes" id="UP000595897"/>
    </source>
</evidence>
<sequence length="139" mass="15890">MELIIGGAYQGKLDYLLSLTGYSKDKVLDVSNIELPIDANLLLKELADRPILYQFHLLIKRLLEQDLDPYPLLDQLIHQQSEGKELFIICNEIGNGIVPMLPSDRYYRETLGRILCELAKESKRVHRVILGIGTIIKED</sequence>
<dbReference type="AlphaFoldDB" id="A0A7R7IGC1"/>
<proteinExistence type="predicted"/>
<gene>
    <name evidence="1" type="ORF">bsdtb5_42580</name>
</gene>
<dbReference type="KEGG" id="ahb:bsdtb5_42580"/>
<evidence type="ECO:0008006" key="3">
    <source>
        <dbReference type="Google" id="ProtNLM"/>
    </source>
</evidence>
<dbReference type="Gene3D" id="3.40.50.300">
    <property type="entry name" value="P-loop containing nucleotide triphosphate hydrolases"/>
    <property type="match status" value="1"/>
</dbReference>
<dbReference type="Pfam" id="PF02283">
    <property type="entry name" value="CobU"/>
    <property type="match status" value="1"/>
</dbReference>
<dbReference type="UniPathway" id="UPA00148">
    <property type="reaction ID" value="UER00236"/>
</dbReference>
<organism evidence="1 2">
    <name type="scientific">Anaeromicropila herbilytica</name>
    <dbReference type="NCBI Taxonomy" id="2785025"/>
    <lineage>
        <taxon>Bacteria</taxon>
        <taxon>Bacillati</taxon>
        <taxon>Bacillota</taxon>
        <taxon>Clostridia</taxon>
        <taxon>Lachnospirales</taxon>
        <taxon>Lachnospiraceae</taxon>
        <taxon>Anaeromicropila</taxon>
    </lineage>
</organism>
<evidence type="ECO:0000313" key="1">
    <source>
        <dbReference type="EMBL" id="BCN32963.1"/>
    </source>
</evidence>
<dbReference type="EMBL" id="AP024169">
    <property type="protein sequence ID" value="BCN32963.1"/>
    <property type="molecule type" value="Genomic_DNA"/>
</dbReference>
<protein>
    <recommendedName>
        <fullName evidence="3">Adenosylcobinamide kinase</fullName>
    </recommendedName>
</protein>
<dbReference type="GO" id="GO:0000166">
    <property type="term" value="F:nucleotide binding"/>
    <property type="evidence" value="ECO:0007669"/>
    <property type="project" value="InterPro"/>
</dbReference>
<dbReference type="InterPro" id="IPR003203">
    <property type="entry name" value="CobU/CobP"/>
</dbReference>